<keyword evidence="2" id="KW-1185">Reference proteome</keyword>
<evidence type="ECO:0000313" key="2">
    <source>
        <dbReference type="Proteomes" id="UP001164746"/>
    </source>
</evidence>
<protein>
    <submittedName>
        <fullName evidence="1">Uncharacterized protein</fullName>
    </submittedName>
</protein>
<organism evidence="1 2">
    <name type="scientific">Mya arenaria</name>
    <name type="common">Soft-shell clam</name>
    <dbReference type="NCBI Taxonomy" id="6604"/>
    <lineage>
        <taxon>Eukaryota</taxon>
        <taxon>Metazoa</taxon>
        <taxon>Spiralia</taxon>
        <taxon>Lophotrochozoa</taxon>
        <taxon>Mollusca</taxon>
        <taxon>Bivalvia</taxon>
        <taxon>Autobranchia</taxon>
        <taxon>Heteroconchia</taxon>
        <taxon>Euheterodonta</taxon>
        <taxon>Imparidentia</taxon>
        <taxon>Neoheterodontei</taxon>
        <taxon>Myida</taxon>
        <taxon>Myoidea</taxon>
        <taxon>Myidae</taxon>
        <taxon>Mya</taxon>
    </lineage>
</organism>
<sequence length="134" mass="14907">MSEDYKPVDGMFRFYCTFQPPDMSVMYLPGSRVNDGVCDCCDGSDEWGGVKVSSGVHFTGSHPVWRARLPGHYELKMDRGDASRCPLGQTRNTVAYTLVTQIVFTLWTEVLGFSVKTIFLTLGTTVVVNQIAQL</sequence>
<dbReference type="EMBL" id="CP111021">
    <property type="protein sequence ID" value="WAR16282.1"/>
    <property type="molecule type" value="Genomic_DNA"/>
</dbReference>
<proteinExistence type="predicted"/>
<gene>
    <name evidence="1" type="ORF">MAR_030876</name>
</gene>
<reference evidence="1" key="1">
    <citation type="submission" date="2022-11" db="EMBL/GenBank/DDBJ databases">
        <title>Centuries of genome instability and evolution in soft-shell clam transmissible cancer (bioRxiv).</title>
        <authorList>
            <person name="Hart S.F.M."/>
            <person name="Yonemitsu M.A."/>
            <person name="Giersch R.M."/>
            <person name="Beal B.F."/>
            <person name="Arriagada G."/>
            <person name="Davis B.W."/>
            <person name="Ostrander E.A."/>
            <person name="Goff S.P."/>
            <person name="Metzger M.J."/>
        </authorList>
    </citation>
    <scope>NUCLEOTIDE SEQUENCE</scope>
    <source>
        <strain evidence="1">MELC-2E11</strain>
        <tissue evidence="1">Siphon/mantle</tissue>
    </source>
</reference>
<dbReference type="Proteomes" id="UP001164746">
    <property type="component" value="Chromosome 10"/>
</dbReference>
<name>A0ABY7F270_MYAAR</name>
<evidence type="ECO:0000313" key="1">
    <source>
        <dbReference type="EMBL" id="WAR16282.1"/>
    </source>
</evidence>
<accession>A0ABY7F270</accession>